<comment type="similarity">
    <text evidence="2 5">Belongs to the carotenoid/retinoid oxidoreductase family.</text>
</comment>
<dbReference type="Gene3D" id="3.50.50.60">
    <property type="entry name" value="FAD/NAD(P)-binding domain"/>
    <property type="match status" value="2"/>
</dbReference>
<dbReference type="InterPro" id="IPR014105">
    <property type="entry name" value="Carotenoid/retinoid_OxRdtase"/>
</dbReference>
<dbReference type="NCBIfam" id="NF042421">
    <property type="entry name" value="hydcarot_desat_CrtD"/>
    <property type="match status" value="1"/>
</dbReference>
<comment type="caution">
    <text evidence="7">The sequence shown here is derived from an EMBL/GenBank/DDBJ whole genome shotgun (WGS) entry which is preliminary data.</text>
</comment>
<dbReference type="PRINTS" id="PR00419">
    <property type="entry name" value="ADXRDTASE"/>
</dbReference>
<protein>
    <submittedName>
        <fullName evidence="7">Phytoene desaturase</fullName>
    </submittedName>
</protein>
<organism evidence="7 8">
    <name type="scientific">Dysgonomonas alginatilytica</name>
    <dbReference type="NCBI Taxonomy" id="1605892"/>
    <lineage>
        <taxon>Bacteria</taxon>
        <taxon>Pseudomonadati</taxon>
        <taxon>Bacteroidota</taxon>
        <taxon>Bacteroidia</taxon>
        <taxon>Bacteroidales</taxon>
        <taxon>Dysgonomonadaceae</taxon>
        <taxon>Dysgonomonas</taxon>
    </lineage>
</organism>
<gene>
    <name evidence="7" type="ORF">CLV62_102233</name>
</gene>
<evidence type="ECO:0000256" key="1">
    <source>
        <dbReference type="ARBA" id="ARBA00004829"/>
    </source>
</evidence>
<sequence length="490" mass="55724">MNIAIIGSGIGGLASAIRLSNKGHQVVVYEKNSTAGGKIAEIKEHSYRFDTGPSLFTLPHLLEDLFAENGENLKDYLPYELLDNNCKYFFPDGMEFNFYHDKEKLKVEIESKTIEKYEHIQKRLLESEELYTISAPVFLFNDFHKLSNFNTPPFRNIVFKLHKLNFTKTMHEANQKSFNDKRLVQLFDRYATYNGSDPYKAPATLNMIAHLENNIGAFFPKNGMYAIVQSLYELALKKRVEFRFNSLVTEIVVENKKATGIRVNDKIHLYDTIVSDVDAKYLANNMLNHPLKKRLNNAVPSSSAMIFYWGIKKEFHNLDVHNILFSNRYRDEFTHIFKSKTIIDDPTVYIFISSKVVPSDAPQGSENWFVMINVPADCGQNWDKLISDARKNIITKINKALNTDIEQYIDFERIGSPLTIEKNTLSYGGALYGTASNSMFSAFLRHPNLLSSIKNLYFVGGSVHPGGGIPLCVASSEIVCKEISSVVIEN</sequence>
<feature type="domain" description="Amine oxidase" evidence="6">
    <location>
        <begin position="10"/>
        <end position="483"/>
    </location>
</feature>
<evidence type="ECO:0000256" key="5">
    <source>
        <dbReference type="RuleBase" id="RU362075"/>
    </source>
</evidence>
<dbReference type="GO" id="GO:0016491">
    <property type="term" value="F:oxidoreductase activity"/>
    <property type="evidence" value="ECO:0007669"/>
    <property type="project" value="UniProtKB-KW"/>
</dbReference>
<dbReference type="Pfam" id="PF01593">
    <property type="entry name" value="Amino_oxidase"/>
    <property type="match status" value="1"/>
</dbReference>
<proteinExistence type="inferred from homology"/>
<dbReference type="InterPro" id="IPR036188">
    <property type="entry name" value="FAD/NAD-bd_sf"/>
</dbReference>
<dbReference type="GO" id="GO:0016117">
    <property type="term" value="P:carotenoid biosynthetic process"/>
    <property type="evidence" value="ECO:0007669"/>
    <property type="project" value="UniProtKB-KW"/>
</dbReference>
<dbReference type="PANTHER" id="PTHR43734:SF7">
    <property type="entry name" value="4,4'-DIAPONEUROSPORENE OXYGENASE"/>
    <property type="match status" value="1"/>
</dbReference>
<evidence type="ECO:0000256" key="4">
    <source>
        <dbReference type="ARBA" id="ARBA00023002"/>
    </source>
</evidence>
<dbReference type="EMBL" id="QICL01000002">
    <property type="protein sequence ID" value="PXV68201.1"/>
    <property type="molecule type" value="Genomic_DNA"/>
</dbReference>
<keyword evidence="4 5" id="KW-0560">Oxidoreductase</keyword>
<dbReference type="OrthoDB" id="9774675at2"/>
<dbReference type="AlphaFoldDB" id="A0A2V3PV77"/>
<evidence type="ECO:0000313" key="8">
    <source>
        <dbReference type="Proteomes" id="UP000247973"/>
    </source>
</evidence>
<evidence type="ECO:0000256" key="3">
    <source>
        <dbReference type="ARBA" id="ARBA00022746"/>
    </source>
</evidence>
<name>A0A2V3PV77_9BACT</name>
<dbReference type="NCBIfam" id="TIGR02734">
    <property type="entry name" value="crtI_fam"/>
    <property type="match status" value="1"/>
</dbReference>
<evidence type="ECO:0000313" key="7">
    <source>
        <dbReference type="EMBL" id="PXV68201.1"/>
    </source>
</evidence>
<evidence type="ECO:0000259" key="6">
    <source>
        <dbReference type="Pfam" id="PF01593"/>
    </source>
</evidence>
<keyword evidence="3 5" id="KW-0125">Carotenoid biosynthesis</keyword>
<dbReference type="Proteomes" id="UP000247973">
    <property type="component" value="Unassembled WGS sequence"/>
</dbReference>
<comment type="pathway">
    <text evidence="1 5">Carotenoid biosynthesis.</text>
</comment>
<accession>A0A2V3PV77</accession>
<keyword evidence="8" id="KW-1185">Reference proteome</keyword>
<reference evidence="7 8" key="1">
    <citation type="submission" date="2018-03" db="EMBL/GenBank/DDBJ databases">
        <title>Genomic Encyclopedia of Archaeal and Bacterial Type Strains, Phase II (KMG-II): from individual species to whole genera.</title>
        <authorList>
            <person name="Goeker M."/>
        </authorList>
    </citation>
    <scope>NUCLEOTIDE SEQUENCE [LARGE SCALE GENOMIC DNA]</scope>
    <source>
        <strain evidence="7 8">DSM 100214</strain>
    </source>
</reference>
<dbReference type="RefSeq" id="WP_110309479.1">
    <property type="nucleotide sequence ID" value="NZ_QICL01000002.1"/>
</dbReference>
<dbReference type="PANTHER" id="PTHR43734">
    <property type="entry name" value="PHYTOENE DESATURASE"/>
    <property type="match status" value="1"/>
</dbReference>
<dbReference type="InterPro" id="IPR054840">
    <property type="entry name" value="hydcarot_desat_CrtD"/>
</dbReference>
<evidence type="ECO:0000256" key="2">
    <source>
        <dbReference type="ARBA" id="ARBA00006046"/>
    </source>
</evidence>
<dbReference type="InterPro" id="IPR002937">
    <property type="entry name" value="Amino_oxidase"/>
</dbReference>
<dbReference type="SUPFAM" id="SSF51905">
    <property type="entry name" value="FAD/NAD(P)-binding domain"/>
    <property type="match status" value="1"/>
</dbReference>